<name>A0A412FS68_9FIRM</name>
<keyword evidence="1" id="KW-0472">Membrane</keyword>
<dbReference type="RefSeq" id="WP_117895674.1">
    <property type="nucleotide sequence ID" value="NZ_CABJCV010000019.1"/>
</dbReference>
<organism evidence="2 3">
    <name type="scientific">Holdemania filiformis</name>
    <dbReference type="NCBI Taxonomy" id="61171"/>
    <lineage>
        <taxon>Bacteria</taxon>
        <taxon>Bacillati</taxon>
        <taxon>Bacillota</taxon>
        <taxon>Erysipelotrichia</taxon>
        <taxon>Erysipelotrichales</taxon>
        <taxon>Erysipelotrichaceae</taxon>
        <taxon>Holdemania</taxon>
    </lineage>
</organism>
<evidence type="ECO:0000313" key="3">
    <source>
        <dbReference type="Proteomes" id="UP000284178"/>
    </source>
</evidence>
<evidence type="ECO:0000313" key="2">
    <source>
        <dbReference type="EMBL" id="RGR70956.1"/>
    </source>
</evidence>
<dbReference type="EMBL" id="QRUP01000019">
    <property type="protein sequence ID" value="RGR70956.1"/>
    <property type="molecule type" value="Genomic_DNA"/>
</dbReference>
<feature type="transmembrane region" description="Helical" evidence="1">
    <location>
        <begin position="549"/>
        <end position="566"/>
    </location>
</feature>
<keyword evidence="1" id="KW-0812">Transmembrane</keyword>
<proteinExistence type="predicted"/>
<reference evidence="2 3" key="1">
    <citation type="submission" date="2018-08" db="EMBL/GenBank/DDBJ databases">
        <title>A genome reference for cultivated species of the human gut microbiota.</title>
        <authorList>
            <person name="Zou Y."/>
            <person name="Xue W."/>
            <person name="Luo G."/>
        </authorList>
    </citation>
    <scope>NUCLEOTIDE SEQUENCE [LARGE SCALE GENOMIC DNA]</scope>
    <source>
        <strain evidence="2 3">AF24-29</strain>
    </source>
</reference>
<evidence type="ECO:0008006" key="4">
    <source>
        <dbReference type="Google" id="ProtNLM"/>
    </source>
</evidence>
<keyword evidence="1" id="KW-1133">Transmembrane helix</keyword>
<keyword evidence="3" id="KW-1185">Reference proteome</keyword>
<dbReference type="Proteomes" id="UP000284178">
    <property type="component" value="Unassembled WGS sequence"/>
</dbReference>
<feature type="transmembrane region" description="Helical" evidence="1">
    <location>
        <begin position="182"/>
        <end position="208"/>
    </location>
</feature>
<evidence type="ECO:0000256" key="1">
    <source>
        <dbReference type="SAM" id="Phobius"/>
    </source>
</evidence>
<feature type="transmembrane region" description="Helical" evidence="1">
    <location>
        <begin position="68"/>
        <end position="87"/>
    </location>
</feature>
<feature type="transmembrane region" description="Helical" evidence="1">
    <location>
        <begin position="9"/>
        <end position="27"/>
    </location>
</feature>
<feature type="transmembrane region" description="Helical" evidence="1">
    <location>
        <begin position="319"/>
        <end position="340"/>
    </location>
</feature>
<feature type="transmembrane region" description="Helical" evidence="1">
    <location>
        <begin position="220"/>
        <end position="239"/>
    </location>
</feature>
<sequence>MNKITKKRYVLWGMGILFCLVFCYPLFSNTLVRGHDTYFHLARIEALKEAYIHGDFFPRLYYEQNFNFGYGTPLFYSDIFLIIPALIRLCGVPIVITYKVFLFMCTGMTFVSMYYTVKKISKNTSSAFLSAVIYLFTAYRITDVYVRGAIGEVLAMIFIPVILLEIYKVLYTDQYNYKYLGLFFALLLLSHNISFVLMCGVFGIFILCNLTRLLKERSRIFCIVKAIFIAIGCLAFFLFPMLEQLSTGKYAVNEFVSDSNLSNYTLFLEQLFTMKINFGLAGHEFGQDYWMTTNTGIIAMILPALQFFRYKEDKANRAFYFLCTIIGYFCLILCLDFFPWSLFNSFLSFMQFPWRLIIVSSALLSLMSGICVIEYFRKIDERRVSLIVLILVLFIGIYQLSFVIKQPSIIFNDTPYSLISDDDYSGEHGIVTYYNQAELAAADYLPIKDNVDYRNYGDYIITNNDVELLDFVRSYNYMSFSISSSEENSLYILPLIYYKGYTIECYDENGNFVESLVPYPDHETFLVSFNTREKNIKMQYVIYYKGTKIQIISYCISLISLLLLLFDKNLKGGLKKLW</sequence>
<protein>
    <recommendedName>
        <fullName evidence="4">Membrane protein 6-pyruvoyl-tetrahydropterin synthase-related domain-containing protein</fullName>
    </recommendedName>
</protein>
<dbReference type="GeneID" id="83016412"/>
<feature type="transmembrane region" description="Helical" evidence="1">
    <location>
        <begin position="384"/>
        <end position="404"/>
    </location>
</feature>
<feature type="transmembrane region" description="Helical" evidence="1">
    <location>
        <begin position="153"/>
        <end position="170"/>
    </location>
</feature>
<dbReference type="AlphaFoldDB" id="A0A412FS68"/>
<gene>
    <name evidence="2" type="ORF">DWY25_13505</name>
</gene>
<feature type="transmembrane region" description="Helical" evidence="1">
    <location>
        <begin position="289"/>
        <end position="307"/>
    </location>
</feature>
<feature type="transmembrane region" description="Helical" evidence="1">
    <location>
        <begin position="352"/>
        <end position="372"/>
    </location>
</feature>
<comment type="caution">
    <text evidence="2">The sequence shown here is derived from an EMBL/GenBank/DDBJ whole genome shotgun (WGS) entry which is preliminary data.</text>
</comment>
<accession>A0A412FS68</accession>
<feature type="transmembrane region" description="Helical" evidence="1">
    <location>
        <begin position="94"/>
        <end position="115"/>
    </location>
</feature>